<dbReference type="SMART" id="SM00220">
    <property type="entry name" value="S_TKc"/>
    <property type="match status" value="1"/>
</dbReference>
<evidence type="ECO:0000256" key="3">
    <source>
        <dbReference type="ARBA" id="ARBA00022741"/>
    </source>
</evidence>
<feature type="domain" description="Protein kinase" evidence="9">
    <location>
        <begin position="20"/>
        <end position="266"/>
    </location>
</feature>
<dbReference type="FunFam" id="1.10.510.10:FF:000571">
    <property type="entry name" value="Maternal embryonic leucine zipper kinase"/>
    <property type="match status" value="1"/>
</dbReference>
<keyword evidence="4 10" id="KW-0418">Kinase</keyword>
<gene>
    <name evidence="10" type="ORF">TRFO_22321</name>
</gene>
<feature type="active site" description="Proton acceptor" evidence="6">
    <location>
        <position position="140"/>
    </location>
</feature>
<dbReference type="PROSITE" id="PS50011">
    <property type="entry name" value="PROTEIN_KINASE_DOM"/>
    <property type="match status" value="1"/>
</dbReference>
<keyword evidence="11" id="KW-1185">Reference proteome</keyword>
<keyword evidence="1" id="KW-0723">Serine/threonine-protein kinase</keyword>
<dbReference type="GO" id="GO:0004674">
    <property type="term" value="F:protein serine/threonine kinase activity"/>
    <property type="evidence" value="ECO:0007669"/>
    <property type="project" value="UniProtKB-KW"/>
</dbReference>
<dbReference type="EMBL" id="MLAK01000652">
    <property type="protein sequence ID" value="OHT08980.1"/>
    <property type="molecule type" value="Genomic_DNA"/>
</dbReference>
<dbReference type="InterPro" id="IPR011009">
    <property type="entry name" value="Kinase-like_dom_sf"/>
</dbReference>
<feature type="cross-link" description="Glycyl lysine isopeptide (Lys-Gly) (interchain with G-Cter in SUMO2)" evidence="8">
    <location>
        <position position="142"/>
    </location>
</feature>
<dbReference type="Proteomes" id="UP000179807">
    <property type="component" value="Unassembled WGS sequence"/>
</dbReference>
<comment type="caution">
    <text evidence="10">The sequence shown here is derived from an EMBL/GenBank/DDBJ whole genome shotgun (WGS) entry which is preliminary data.</text>
</comment>
<name>A0A1J4KGQ4_9EUKA</name>
<dbReference type="Pfam" id="PF00069">
    <property type="entry name" value="Pkinase"/>
    <property type="match status" value="1"/>
</dbReference>
<dbReference type="AlphaFoldDB" id="A0A1J4KGQ4"/>
<evidence type="ECO:0000256" key="8">
    <source>
        <dbReference type="PIRSR" id="PIRSR630616-3"/>
    </source>
</evidence>
<dbReference type="OrthoDB" id="347657at2759"/>
<feature type="binding site" evidence="7">
    <location>
        <begin position="144"/>
        <end position="145"/>
    </location>
    <ligand>
        <name>ATP</name>
        <dbReference type="ChEBI" id="CHEBI:30616"/>
    </ligand>
</feature>
<organism evidence="10 11">
    <name type="scientific">Tritrichomonas foetus</name>
    <dbReference type="NCBI Taxonomy" id="1144522"/>
    <lineage>
        <taxon>Eukaryota</taxon>
        <taxon>Metamonada</taxon>
        <taxon>Parabasalia</taxon>
        <taxon>Tritrichomonadida</taxon>
        <taxon>Tritrichomonadidae</taxon>
        <taxon>Tritrichomonas</taxon>
    </lineage>
</organism>
<dbReference type="Gene3D" id="1.10.510.10">
    <property type="entry name" value="Transferase(Phosphotransferase) domain 1"/>
    <property type="match status" value="1"/>
</dbReference>
<evidence type="ECO:0000256" key="2">
    <source>
        <dbReference type="ARBA" id="ARBA00022679"/>
    </source>
</evidence>
<evidence type="ECO:0000256" key="4">
    <source>
        <dbReference type="ARBA" id="ARBA00022777"/>
    </source>
</evidence>
<dbReference type="VEuPathDB" id="TrichDB:TRFO_22321"/>
<dbReference type="PANTHER" id="PTHR24350">
    <property type="entry name" value="SERINE/THREONINE-PROTEIN KINASE IAL-RELATED"/>
    <property type="match status" value="1"/>
</dbReference>
<dbReference type="InterPro" id="IPR030616">
    <property type="entry name" value="Aur-like"/>
</dbReference>
<dbReference type="GeneID" id="94837202"/>
<evidence type="ECO:0000256" key="6">
    <source>
        <dbReference type="PIRSR" id="PIRSR630616-1"/>
    </source>
</evidence>
<dbReference type="RefSeq" id="XP_068362116.1">
    <property type="nucleotide sequence ID" value="XM_068502498.1"/>
</dbReference>
<dbReference type="GO" id="GO:0005524">
    <property type="term" value="F:ATP binding"/>
    <property type="evidence" value="ECO:0007669"/>
    <property type="project" value="UniProtKB-KW"/>
</dbReference>
<dbReference type="SUPFAM" id="SSF56112">
    <property type="entry name" value="Protein kinase-like (PK-like)"/>
    <property type="match status" value="1"/>
</dbReference>
<evidence type="ECO:0000313" key="11">
    <source>
        <dbReference type="Proteomes" id="UP000179807"/>
    </source>
</evidence>
<keyword evidence="5 7" id="KW-0067">ATP-binding</keyword>
<reference evidence="10" key="1">
    <citation type="submission" date="2016-10" db="EMBL/GenBank/DDBJ databases">
        <authorList>
            <person name="Benchimol M."/>
            <person name="Almeida L.G."/>
            <person name="Vasconcelos A.T."/>
            <person name="Perreira-Neves A."/>
            <person name="Rosa I.A."/>
            <person name="Tasca T."/>
            <person name="Bogo M.R."/>
            <person name="de Souza W."/>
        </authorList>
    </citation>
    <scope>NUCLEOTIDE SEQUENCE [LARGE SCALE GENOMIC DNA]</scope>
    <source>
        <strain evidence="10">K</strain>
    </source>
</reference>
<accession>A0A1J4KGQ4</accession>
<dbReference type="InterPro" id="IPR000719">
    <property type="entry name" value="Prot_kinase_dom"/>
</dbReference>
<feature type="binding site" evidence="7">
    <location>
        <position position="158"/>
    </location>
    <ligand>
        <name>ATP</name>
        <dbReference type="ChEBI" id="CHEBI:30616"/>
    </ligand>
</feature>
<evidence type="ECO:0000259" key="9">
    <source>
        <dbReference type="PROSITE" id="PS50011"/>
    </source>
</evidence>
<protein>
    <submittedName>
        <fullName evidence="10">CAMK family protein kinase</fullName>
    </submittedName>
</protein>
<dbReference type="PROSITE" id="PS00108">
    <property type="entry name" value="PROTEIN_KINASE_ST"/>
    <property type="match status" value="1"/>
</dbReference>
<evidence type="ECO:0000256" key="7">
    <source>
        <dbReference type="PIRSR" id="PIRSR630616-2"/>
    </source>
</evidence>
<dbReference type="InterPro" id="IPR008271">
    <property type="entry name" value="Ser/Thr_kinase_AS"/>
</dbReference>
<evidence type="ECO:0000313" key="10">
    <source>
        <dbReference type="EMBL" id="OHT08980.1"/>
    </source>
</evidence>
<evidence type="ECO:0000256" key="1">
    <source>
        <dbReference type="ARBA" id="ARBA00022527"/>
    </source>
</evidence>
<keyword evidence="2" id="KW-0808">Transferase</keyword>
<proteinExistence type="predicted"/>
<keyword evidence="3 7" id="KW-0547">Nucleotide-binding</keyword>
<evidence type="ECO:0000256" key="5">
    <source>
        <dbReference type="ARBA" id="ARBA00022840"/>
    </source>
</evidence>
<sequence>MTRGSQDMSNCITHPTLGEFRVVRMIGDGACATVSLGFNKELKFMVAFKVFHNHPDSLKTYEREVELLQSINHPFINNYFDAFEYNGRKIIMLEFIDGLTLLEKVNTWGVLDENQARVVFIELIQALKYLHKEKKIVHRDIKCENIMIDSHGNIKLIDFGFAHSNNSSLQTSCGSLAYIAPEIIIGNGYTEKVDIWSAGIVLYAITCGHLPFDTTNSNKLLNIILNDEPEYPAHMSINLSDLLSRILKKDPSERITLEEIEHHPWFTMDSQNRPIHCNYDLLEKLKFKKGRRSGSEKNDILQKISEAGNASQALNALPLYLFPIIHKPLSSISVPRQSSYQKCDPKSLFYTKLGFAKPTSERKVVYMKKNLIMKPAKIVPSKW</sequence>
<feature type="binding site" evidence="7">
    <location>
        <position position="49"/>
    </location>
    <ligand>
        <name>ATP</name>
        <dbReference type="ChEBI" id="CHEBI:30616"/>
    </ligand>
</feature>